<dbReference type="GO" id="GO:0015833">
    <property type="term" value="P:peptide transport"/>
    <property type="evidence" value="ECO:0007669"/>
    <property type="project" value="TreeGrafter"/>
</dbReference>
<keyword evidence="5" id="KW-1185">Reference proteome</keyword>
<comment type="subcellular location">
    <subcellularLocation>
        <location evidence="1">Periplasm</location>
    </subcellularLocation>
</comment>
<dbReference type="Gene3D" id="3.40.190.10">
    <property type="entry name" value="Periplasmic binding protein-like II"/>
    <property type="match status" value="1"/>
</dbReference>
<sequence length="542" mass="59495">MTQRRGRKAPRSFPRHGVRHVTHAFNISRRGLLAMAGAGLASATLPAALFAQQGRNILIIASGQDIPNFDPHVASGYSASFLMRNVYDPLVRVAGESAEPVPGLAQSWENSEDGLVWTFQLNPDAVFHSGAPVTAADVVYSFERALRLAKGNSWMIRGIVQPGQIEAVDDHTVRFTLDAPFAAFLAVMPWIFVAEQAQVEANLGEDDGQTWLMSNEAGSGPFTVERFQVGTMYYLARAENAWQPEGGNLDGVIWQIVRETATQRLMLQRGEAHVAVDLTSEDMDALEGAPGVVRVIEPEYRTFSIKMNTAQGPMADVNLRRAISHAVDYEAILASAGYAELMTGPLPNGIFGFDPDLDVPRQDLDKAREYLAQTEWAEGGLTLRMVHVSGLEQQRRWSLILLDNLRALNIGLEIQPLNWPDMVAACASPETFPDLFPVYQTANYGDPDNIAYAAYHSSRNGGWSNAVYANPEVDALIEAGRVETDPEKRAAIYLEFQKAVVADAPDIFGVLENRKLGLREAVQGYRFTPVASNAIEAWPLSL</sequence>
<accession>A0A1G8SN37</accession>
<reference evidence="4 5" key="1">
    <citation type="submission" date="2016-10" db="EMBL/GenBank/DDBJ databases">
        <authorList>
            <person name="de Groot N.N."/>
        </authorList>
    </citation>
    <scope>NUCLEOTIDE SEQUENCE [LARGE SCALE GENOMIC DNA]</scope>
    <source>
        <strain evidence="4 5">DSM 26424</strain>
    </source>
</reference>
<evidence type="ECO:0000313" key="5">
    <source>
        <dbReference type="Proteomes" id="UP000199093"/>
    </source>
</evidence>
<evidence type="ECO:0000256" key="1">
    <source>
        <dbReference type="ARBA" id="ARBA00004418"/>
    </source>
</evidence>
<dbReference type="CDD" id="cd08512">
    <property type="entry name" value="PBP2_NikA_DppA_OppA_like_7"/>
    <property type="match status" value="1"/>
</dbReference>
<dbReference type="GO" id="GO:1904680">
    <property type="term" value="F:peptide transmembrane transporter activity"/>
    <property type="evidence" value="ECO:0007669"/>
    <property type="project" value="TreeGrafter"/>
</dbReference>
<comment type="similarity">
    <text evidence="2">Belongs to the bacterial solute-binding protein 5 family.</text>
</comment>
<dbReference type="Gene3D" id="3.90.76.10">
    <property type="entry name" value="Dipeptide-binding Protein, Domain 1"/>
    <property type="match status" value="1"/>
</dbReference>
<dbReference type="InterPro" id="IPR000914">
    <property type="entry name" value="SBP_5_dom"/>
</dbReference>
<dbReference type="InterPro" id="IPR006311">
    <property type="entry name" value="TAT_signal"/>
</dbReference>
<dbReference type="PROSITE" id="PS51318">
    <property type="entry name" value="TAT"/>
    <property type="match status" value="1"/>
</dbReference>
<dbReference type="Pfam" id="PF00496">
    <property type="entry name" value="SBP_bac_5"/>
    <property type="match status" value="1"/>
</dbReference>
<dbReference type="OrthoDB" id="9803988at2"/>
<dbReference type="PIRSF" id="PIRSF002741">
    <property type="entry name" value="MppA"/>
    <property type="match status" value="1"/>
</dbReference>
<feature type="domain" description="Solute-binding protein family 5" evidence="3">
    <location>
        <begin position="99"/>
        <end position="461"/>
    </location>
</feature>
<evidence type="ECO:0000313" key="4">
    <source>
        <dbReference type="EMBL" id="SDJ30145.1"/>
    </source>
</evidence>
<dbReference type="Gene3D" id="3.10.105.10">
    <property type="entry name" value="Dipeptide-binding Protein, Domain 3"/>
    <property type="match status" value="1"/>
</dbReference>
<protein>
    <submittedName>
        <fullName evidence="4">Peptide/nickel transport system substrate-binding protein</fullName>
    </submittedName>
</protein>
<dbReference type="InterPro" id="IPR030678">
    <property type="entry name" value="Peptide/Ni-bd"/>
</dbReference>
<dbReference type="AlphaFoldDB" id="A0A1G8SN37"/>
<dbReference type="Proteomes" id="UP000199093">
    <property type="component" value="Unassembled WGS sequence"/>
</dbReference>
<dbReference type="SUPFAM" id="SSF53850">
    <property type="entry name" value="Periplasmic binding protein-like II"/>
    <property type="match status" value="1"/>
</dbReference>
<evidence type="ECO:0000256" key="2">
    <source>
        <dbReference type="ARBA" id="ARBA00005695"/>
    </source>
</evidence>
<dbReference type="PANTHER" id="PTHR30290">
    <property type="entry name" value="PERIPLASMIC BINDING COMPONENT OF ABC TRANSPORTER"/>
    <property type="match status" value="1"/>
</dbReference>
<dbReference type="STRING" id="555512.SAMN04487993_102526"/>
<dbReference type="GO" id="GO:0030288">
    <property type="term" value="C:outer membrane-bounded periplasmic space"/>
    <property type="evidence" value="ECO:0007669"/>
    <property type="project" value="UniProtKB-ARBA"/>
</dbReference>
<proteinExistence type="inferred from homology"/>
<dbReference type="GO" id="GO:0043190">
    <property type="term" value="C:ATP-binding cassette (ABC) transporter complex"/>
    <property type="evidence" value="ECO:0007669"/>
    <property type="project" value="InterPro"/>
</dbReference>
<dbReference type="InterPro" id="IPR039424">
    <property type="entry name" value="SBP_5"/>
</dbReference>
<name>A0A1G8SN37_9RHOB</name>
<evidence type="ECO:0000259" key="3">
    <source>
        <dbReference type="Pfam" id="PF00496"/>
    </source>
</evidence>
<organism evidence="4 5">
    <name type="scientific">Salipiger marinus</name>
    <dbReference type="NCBI Taxonomy" id="555512"/>
    <lineage>
        <taxon>Bacteria</taxon>
        <taxon>Pseudomonadati</taxon>
        <taxon>Pseudomonadota</taxon>
        <taxon>Alphaproteobacteria</taxon>
        <taxon>Rhodobacterales</taxon>
        <taxon>Roseobacteraceae</taxon>
        <taxon>Salipiger</taxon>
    </lineage>
</organism>
<dbReference type="EMBL" id="FNEJ01000025">
    <property type="protein sequence ID" value="SDJ30145.1"/>
    <property type="molecule type" value="Genomic_DNA"/>
</dbReference>
<gene>
    <name evidence="4" type="ORF">SAMN04487993_102526</name>
</gene>
<dbReference type="PANTHER" id="PTHR30290:SF34">
    <property type="entry name" value="ABC TRANSPORTER, PERIPLASMIC OLIGO-PEPTIDE BINDING PROTEIN, PUTATIVE-RELATED"/>
    <property type="match status" value="1"/>
</dbReference>